<accession>A0ACC2K9U6</accession>
<keyword evidence="2" id="KW-1185">Reference proteome</keyword>
<protein>
    <submittedName>
        <fullName evidence="1">Uncharacterized protein</fullName>
    </submittedName>
</protein>
<evidence type="ECO:0000313" key="1">
    <source>
        <dbReference type="EMBL" id="KAJ8617729.1"/>
    </source>
</evidence>
<dbReference type="Proteomes" id="UP001234297">
    <property type="component" value="Chromosome 4"/>
</dbReference>
<name>A0ACC2K9U6_PERAE</name>
<comment type="caution">
    <text evidence="1">The sequence shown here is derived from an EMBL/GenBank/DDBJ whole genome shotgun (WGS) entry which is preliminary data.</text>
</comment>
<organism evidence="1 2">
    <name type="scientific">Persea americana</name>
    <name type="common">Avocado</name>
    <dbReference type="NCBI Taxonomy" id="3435"/>
    <lineage>
        <taxon>Eukaryota</taxon>
        <taxon>Viridiplantae</taxon>
        <taxon>Streptophyta</taxon>
        <taxon>Embryophyta</taxon>
        <taxon>Tracheophyta</taxon>
        <taxon>Spermatophyta</taxon>
        <taxon>Magnoliopsida</taxon>
        <taxon>Magnoliidae</taxon>
        <taxon>Laurales</taxon>
        <taxon>Lauraceae</taxon>
        <taxon>Persea</taxon>
    </lineage>
</organism>
<reference evidence="1 2" key="1">
    <citation type="journal article" date="2022" name="Hortic Res">
        <title>A haplotype resolved chromosomal level avocado genome allows analysis of novel avocado genes.</title>
        <authorList>
            <person name="Nath O."/>
            <person name="Fletcher S.J."/>
            <person name="Hayward A."/>
            <person name="Shaw L.M."/>
            <person name="Masouleh A.K."/>
            <person name="Furtado A."/>
            <person name="Henry R.J."/>
            <person name="Mitter N."/>
        </authorList>
    </citation>
    <scope>NUCLEOTIDE SEQUENCE [LARGE SCALE GENOMIC DNA]</scope>
    <source>
        <strain evidence="2">cv. Hass</strain>
    </source>
</reference>
<dbReference type="EMBL" id="CM056812">
    <property type="protein sequence ID" value="KAJ8617729.1"/>
    <property type="molecule type" value="Genomic_DNA"/>
</dbReference>
<gene>
    <name evidence="1" type="ORF">MRB53_013915</name>
</gene>
<evidence type="ECO:0000313" key="2">
    <source>
        <dbReference type="Proteomes" id="UP001234297"/>
    </source>
</evidence>
<sequence>MQPALREKATELYSSISSLLFRGVSAASNAPPYLQKQSSTLPCTAAGHTYTQQQNTTKAAQHSTAALNF</sequence>
<proteinExistence type="predicted"/>